<dbReference type="PROSITE" id="PS50143">
    <property type="entry name" value="BIR_REPEAT_2"/>
    <property type="match status" value="1"/>
</dbReference>
<dbReference type="InterPro" id="IPR050784">
    <property type="entry name" value="IAP"/>
</dbReference>
<reference evidence="1 2" key="1">
    <citation type="submission" date="2022-12" db="EMBL/GenBank/DDBJ databases">
        <title>Chromosome-level genome of Tegillarca granosa.</title>
        <authorList>
            <person name="Kim J."/>
        </authorList>
    </citation>
    <scope>NUCLEOTIDE SEQUENCE [LARGE SCALE GENOMIC DNA]</scope>
    <source>
        <strain evidence="1">Teg-2019</strain>
        <tissue evidence="1">Adductor muscle</tissue>
    </source>
</reference>
<dbReference type="Pfam" id="PF00653">
    <property type="entry name" value="BIR"/>
    <property type="match status" value="1"/>
</dbReference>
<evidence type="ECO:0000313" key="1">
    <source>
        <dbReference type="EMBL" id="KAJ8314648.1"/>
    </source>
</evidence>
<dbReference type="CDD" id="cd00022">
    <property type="entry name" value="BIR"/>
    <property type="match status" value="1"/>
</dbReference>
<dbReference type="InterPro" id="IPR001370">
    <property type="entry name" value="BIR_rpt"/>
</dbReference>
<evidence type="ECO:0000313" key="2">
    <source>
        <dbReference type="Proteomes" id="UP001217089"/>
    </source>
</evidence>
<dbReference type="Proteomes" id="UP001217089">
    <property type="component" value="Unassembled WGS sequence"/>
</dbReference>
<dbReference type="SUPFAM" id="SSF57924">
    <property type="entry name" value="Inhibitor of apoptosis (IAP) repeat"/>
    <property type="match status" value="1"/>
</dbReference>
<dbReference type="EMBL" id="JARBDR010000337">
    <property type="protein sequence ID" value="KAJ8314648.1"/>
    <property type="molecule type" value="Genomic_DNA"/>
</dbReference>
<dbReference type="Gene3D" id="1.10.1170.10">
    <property type="entry name" value="Inhibitor Of Apoptosis Protein (2mihbC-IAP-1), Chain A"/>
    <property type="match status" value="1"/>
</dbReference>
<proteinExistence type="predicted"/>
<sequence length="150" mass="17803">MCTVMQQNDFQQLYRTDEFQGFKNRNDFNFVEKHQCILHSNNYQYLDEYGISRQQPRYPQYAIKTVRITSYRNFPSDKSQTPEELADAGLFYSGKDDLVYCFFCGQGLKSWDPEDEPWIEHAKWSPKCKFVHDVHGKDFVTKIQNSKSNS</sequence>
<gene>
    <name evidence="1" type="ORF">KUTeg_006798</name>
</gene>
<name>A0ABQ9FBC7_TEGGR</name>
<protein>
    <submittedName>
        <fullName evidence="1">Uncharacterized protein</fullName>
    </submittedName>
</protein>
<dbReference type="PANTHER" id="PTHR10044:SF139">
    <property type="entry name" value="DEATH-ASSOCIATED INHIBITOR OF APOPTOSIS 2"/>
    <property type="match status" value="1"/>
</dbReference>
<organism evidence="1 2">
    <name type="scientific">Tegillarca granosa</name>
    <name type="common">Malaysian cockle</name>
    <name type="synonym">Anadara granosa</name>
    <dbReference type="NCBI Taxonomy" id="220873"/>
    <lineage>
        <taxon>Eukaryota</taxon>
        <taxon>Metazoa</taxon>
        <taxon>Spiralia</taxon>
        <taxon>Lophotrochozoa</taxon>
        <taxon>Mollusca</taxon>
        <taxon>Bivalvia</taxon>
        <taxon>Autobranchia</taxon>
        <taxon>Pteriomorphia</taxon>
        <taxon>Arcoida</taxon>
        <taxon>Arcoidea</taxon>
        <taxon>Arcidae</taxon>
        <taxon>Tegillarca</taxon>
    </lineage>
</organism>
<accession>A0ABQ9FBC7</accession>
<dbReference type="PANTHER" id="PTHR10044">
    <property type="entry name" value="INHIBITOR OF APOPTOSIS"/>
    <property type="match status" value="1"/>
</dbReference>
<comment type="caution">
    <text evidence="1">The sequence shown here is derived from an EMBL/GenBank/DDBJ whole genome shotgun (WGS) entry which is preliminary data.</text>
</comment>
<dbReference type="SMART" id="SM00238">
    <property type="entry name" value="BIR"/>
    <property type="match status" value="1"/>
</dbReference>
<keyword evidence="2" id="KW-1185">Reference proteome</keyword>
<dbReference type="PROSITE" id="PS01282">
    <property type="entry name" value="BIR_REPEAT_1"/>
    <property type="match status" value="1"/>
</dbReference>